<keyword evidence="2" id="KW-0813">Transport</keyword>
<dbReference type="PANTHER" id="PTHR30290">
    <property type="entry name" value="PERIPLASMIC BINDING COMPONENT OF ABC TRANSPORTER"/>
    <property type="match status" value="1"/>
</dbReference>
<protein>
    <submittedName>
        <fullName evidence="6">Glutathione ABC transporter substrate-binding protein</fullName>
    </submittedName>
</protein>
<dbReference type="Pfam" id="PF00496">
    <property type="entry name" value="SBP_bac_5"/>
    <property type="match status" value="1"/>
</dbReference>
<keyword evidence="3 4" id="KW-0732">Signal</keyword>
<name>A0ABW0TL96_9BACL</name>
<dbReference type="PANTHER" id="PTHR30290:SF9">
    <property type="entry name" value="OLIGOPEPTIDE-BINDING PROTEIN APPA"/>
    <property type="match status" value="1"/>
</dbReference>
<evidence type="ECO:0000313" key="7">
    <source>
        <dbReference type="Proteomes" id="UP001596109"/>
    </source>
</evidence>
<feature type="domain" description="Solute-binding protein family 5" evidence="5">
    <location>
        <begin position="84"/>
        <end position="444"/>
    </location>
</feature>
<dbReference type="Gene3D" id="3.90.76.10">
    <property type="entry name" value="Dipeptide-binding Protein, Domain 1"/>
    <property type="match status" value="1"/>
</dbReference>
<dbReference type="Gene3D" id="3.10.105.10">
    <property type="entry name" value="Dipeptide-binding Protein, Domain 3"/>
    <property type="match status" value="1"/>
</dbReference>
<evidence type="ECO:0000256" key="2">
    <source>
        <dbReference type="ARBA" id="ARBA00022448"/>
    </source>
</evidence>
<reference evidence="7" key="1">
    <citation type="journal article" date="2019" name="Int. J. Syst. Evol. Microbiol.">
        <title>The Global Catalogue of Microorganisms (GCM) 10K type strain sequencing project: providing services to taxonomists for standard genome sequencing and annotation.</title>
        <authorList>
            <consortium name="The Broad Institute Genomics Platform"/>
            <consortium name="The Broad Institute Genome Sequencing Center for Infectious Disease"/>
            <person name="Wu L."/>
            <person name="Ma J."/>
        </authorList>
    </citation>
    <scope>NUCLEOTIDE SEQUENCE [LARGE SCALE GENOMIC DNA]</scope>
    <source>
        <strain evidence="7">CGMCC 4.1434</strain>
    </source>
</reference>
<dbReference type="InterPro" id="IPR039424">
    <property type="entry name" value="SBP_5"/>
</dbReference>
<evidence type="ECO:0000313" key="6">
    <source>
        <dbReference type="EMBL" id="MFC5589568.1"/>
    </source>
</evidence>
<dbReference type="CDD" id="cd08499">
    <property type="entry name" value="PBP2_Ylib_like"/>
    <property type="match status" value="1"/>
</dbReference>
<organism evidence="6 7">
    <name type="scientific">Sporosarcina soli</name>
    <dbReference type="NCBI Taxonomy" id="334736"/>
    <lineage>
        <taxon>Bacteria</taxon>
        <taxon>Bacillati</taxon>
        <taxon>Bacillota</taxon>
        <taxon>Bacilli</taxon>
        <taxon>Bacillales</taxon>
        <taxon>Caryophanaceae</taxon>
        <taxon>Sporosarcina</taxon>
    </lineage>
</organism>
<evidence type="ECO:0000256" key="1">
    <source>
        <dbReference type="ARBA" id="ARBA00005695"/>
    </source>
</evidence>
<comment type="caution">
    <text evidence="6">The sequence shown here is derived from an EMBL/GenBank/DDBJ whole genome shotgun (WGS) entry which is preliminary data.</text>
</comment>
<dbReference type="Gene3D" id="3.40.190.10">
    <property type="entry name" value="Periplasmic binding protein-like II"/>
    <property type="match status" value="1"/>
</dbReference>
<keyword evidence="7" id="KW-1185">Reference proteome</keyword>
<gene>
    <name evidence="6" type="ORF">ACFPRA_11750</name>
</gene>
<dbReference type="RefSeq" id="WP_381434441.1">
    <property type="nucleotide sequence ID" value="NZ_JBHSNO010000005.1"/>
</dbReference>
<accession>A0ABW0TL96</accession>
<dbReference type="Proteomes" id="UP001596109">
    <property type="component" value="Unassembled WGS sequence"/>
</dbReference>
<dbReference type="PROSITE" id="PS51257">
    <property type="entry name" value="PROKAR_LIPOPROTEIN"/>
    <property type="match status" value="1"/>
</dbReference>
<dbReference type="EMBL" id="JBHSNO010000005">
    <property type="protein sequence ID" value="MFC5589568.1"/>
    <property type="molecule type" value="Genomic_DNA"/>
</dbReference>
<evidence type="ECO:0000256" key="3">
    <source>
        <dbReference type="ARBA" id="ARBA00022729"/>
    </source>
</evidence>
<sequence>MINKRNWLLVIGLLLTLALAACAGGSETEQASGTGNETSEGGDLVLAVKSDATTLDPAGSNDVPSGNVQHNIFNTLVERDADNNIVPSLAESWEAIDDTTYEFKLRQDVKFHDGETFNAEAVKVNLDRILDPKVASSKYNTFEMISNVEVVDDYTVRITTEYPFSPILAHLSHGGGRMVSPKLIAEDYEQMKNGRDAGSVISQNPIGTGYFKFESWTPGTEIKLVRNDDYWGEKVHVDTVTFKVVPESATRQADLERGFVHIIDPVSPNEVATLNNSDFATVIQTPSTALTHIGFNTTKAPFDDVKVRQAVSMLINKQEIIDGIYDGFAIPAEGPLAPNSFGYAEDLKGIEYDVEGAKALLKEAGYEDGFKIALWTNDNPERVDIAVYLQDLLKDLQIEVDIQQMELGAYLQNLRAGDHDMYMLSWGNSLADGDNGLYNLFHSSMAGAPPNAMNYGSPEVDELLQRGRQATDLEERKEIYKEAQELLVDEAPMIFLNYPEYLTGVSNNITGFAVDSANTYLLQDVKFVK</sequence>
<dbReference type="SUPFAM" id="SSF53850">
    <property type="entry name" value="Periplasmic binding protein-like II"/>
    <property type="match status" value="1"/>
</dbReference>
<comment type="similarity">
    <text evidence="1">Belongs to the bacterial solute-binding protein 5 family.</text>
</comment>
<evidence type="ECO:0000256" key="4">
    <source>
        <dbReference type="SAM" id="SignalP"/>
    </source>
</evidence>
<dbReference type="PIRSF" id="PIRSF002741">
    <property type="entry name" value="MppA"/>
    <property type="match status" value="1"/>
</dbReference>
<dbReference type="InterPro" id="IPR030678">
    <property type="entry name" value="Peptide/Ni-bd"/>
</dbReference>
<feature type="signal peptide" evidence="4">
    <location>
        <begin position="1"/>
        <end position="23"/>
    </location>
</feature>
<feature type="chain" id="PRO_5046439195" evidence="4">
    <location>
        <begin position="24"/>
        <end position="529"/>
    </location>
</feature>
<dbReference type="InterPro" id="IPR000914">
    <property type="entry name" value="SBP_5_dom"/>
</dbReference>
<proteinExistence type="inferred from homology"/>
<evidence type="ECO:0000259" key="5">
    <source>
        <dbReference type="Pfam" id="PF00496"/>
    </source>
</evidence>